<dbReference type="Gene3D" id="3.10.28.20">
    <property type="entry name" value="Acetamidase/Formamidase-like domains"/>
    <property type="match status" value="1"/>
</dbReference>
<feature type="non-terminal residue" evidence="1">
    <location>
        <position position="229"/>
    </location>
</feature>
<evidence type="ECO:0008006" key="2">
    <source>
        <dbReference type="Google" id="ProtNLM"/>
    </source>
</evidence>
<gene>
    <name evidence="1" type="ORF">METZ01_LOCUS223674</name>
</gene>
<reference evidence="1" key="1">
    <citation type="submission" date="2018-05" db="EMBL/GenBank/DDBJ databases">
        <authorList>
            <person name="Lanie J.A."/>
            <person name="Ng W.-L."/>
            <person name="Kazmierczak K.M."/>
            <person name="Andrzejewski T.M."/>
            <person name="Davidsen T.M."/>
            <person name="Wayne K.J."/>
            <person name="Tettelin H."/>
            <person name="Glass J.I."/>
            <person name="Rusch D."/>
            <person name="Podicherti R."/>
            <person name="Tsui H.-C.T."/>
            <person name="Winkler M.E."/>
        </authorList>
    </citation>
    <scope>NUCLEOTIDE SEQUENCE</scope>
</reference>
<organism evidence="1">
    <name type="scientific">marine metagenome</name>
    <dbReference type="NCBI Taxonomy" id="408172"/>
    <lineage>
        <taxon>unclassified sequences</taxon>
        <taxon>metagenomes</taxon>
        <taxon>ecological metagenomes</taxon>
    </lineage>
</organism>
<dbReference type="AlphaFoldDB" id="A0A382G6B5"/>
<proteinExistence type="predicted"/>
<name>A0A382G6B5_9ZZZZ</name>
<evidence type="ECO:0000313" key="1">
    <source>
        <dbReference type="EMBL" id="SVB70820.1"/>
    </source>
</evidence>
<protein>
    <recommendedName>
        <fullName evidence="2">DUF541 domain-containing protein</fullName>
    </recommendedName>
</protein>
<sequence>MKELLIFILLTLFWFTFIFLINISIANANTPDWVLGKGHPSFPNSKYLIGVGLSEKSPITASESARAELIKNIRVKINSILTDYISREKSVSESAIISETDFLLEGSQVKDGWYDEKHNVFYSFVVVERRYVLETLKTLIDNIQASVQLSLRQGDTFFNNGDIIKSLVYYYDGFKESSKLLPYIQTYNSVILSKDKSNYKKEYNLLFKEKILNIIDNIDLEKSKSNLNG</sequence>
<dbReference type="EMBL" id="UINC01053825">
    <property type="protein sequence ID" value="SVB70820.1"/>
    <property type="molecule type" value="Genomic_DNA"/>
</dbReference>
<accession>A0A382G6B5</accession>